<evidence type="ECO:0000256" key="9">
    <source>
        <dbReference type="ARBA" id="ARBA00022833"/>
    </source>
</evidence>
<dbReference type="Proteomes" id="UP000298663">
    <property type="component" value="Unassembled WGS sequence"/>
</dbReference>
<feature type="region of interest" description="Disordered" evidence="15">
    <location>
        <begin position="1"/>
        <end position="20"/>
    </location>
</feature>
<dbReference type="PROSITE" id="PS50271">
    <property type="entry name" value="ZF_UBP"/>
    <property type="match status" value="1"/>
</dbReference>
<proteinExistence type="inferred from homology"/>
<keyword evidence="12" id="KW-0804">Transcription</keyword>
<organism evidence="17 18">
    <name type="scientific">Steinernema carpocapsae</name>
    <name type="common">Entomopathogenic nematode</name>
    <dbReference type="NCBI Taxonomy" id="34508"/>
    <lineage>
        <taxon>Eukaryota</taxon>
        <taxon>Metazoa</taxon>
        <taxon>Ecdysozoa</taxon>
        <taxon>Nematoda</taxon>
        <taxon>Chromadorea</taxon>
        <taxon>Rhabditida</taxon>
        <taxon>Tylenchina</taxon>
        <taxon>Panagrolaimomorpha</taxon>
        <taxon>Strongyloidoidea</taxon>
        <taxon>Steinernematidae</taxon>
        <taxon>Steinernema</taxon>
    </lineage>
</organism>
<evidence type="ECO:0000256" key="12">
    <source>
        <dbReference type="ARBA" id="ARBA00023163"/>
    </source>
</evidence>
<evidence type="ECO:0000256" key="4">
    <source>
        <dbReference type="ARBA" id="ARBA00022491"/>
    </source>
</evidence>
<keyword evidence="13" id="KW-0539">Nucleus</keyword>
<dbReference type="InterPro" id="IPR001607">
    <property type="entry name" value="Znf_UBP"/>
</dbReference>
<dbReference type="InterPro" id="IPR013083">
    <property type="entry name" value="Znf_RING/FYVE/PHD"/>
</dbReference>
<comment type="cofactor">
    <cofactor evidence="1">
        <name>Zn(2+)</name>
        <dbReference type="ChEBI" id="CHEBI:29105"/>
    </cofactor>
</comment>
<keyword evidence="6" id="KW-0677">Repeat</keyword>
<dbReference type="FunFam" id="3.30.40.10:FF:000342">
    <property type="entry name" value="Histone deacetylase 6"/>
    <property type="match status" value="1"/>
</dbReference>
<dbReference type="PANTHER" id="PTHR47665">
    <property type="entry name" value="HISTONE DEACETYLASE-LIKE PROTEIN"/>
    <property type="match status" value="1"/>
</dbReference>
<evidence type="ECO:0000313" key="17">
    <source>
        <dbReference type="EMBL" id="TKR67340.1"/>
    </source>
</evidence>
<evidence type="ECO:0000256" key="1">
    <source>
        <dbReference type="ARBA" id="ARBA00001947"/>
    </source>
</evidence>
<reference evidence="17 18" key="2">
    <citation type="journal article" date="2019" name="G3 (Bethesda)">
        <title>Hybrid Assembly of the Genome of the Entomopathogenic Nematode Steinernema carpocapsae Identifies the X-Chromosome.</title>
        <authorList>
            <person name="Serra L."/>
            <person name="Macchietto M."/>
            <person name="Macias-Munoz A."/>
            <person name="McGill C.J."/>
            <person name="Rodriguez I.M."/>
            <person name="Rodriguez B."/>
            <person name="Murad R."/>
            <person name="Mortazavi A."/>
        </authorList>
    </citation>
    <scope>NUCLEOTIDE SEQUENCE [LARGE SCALE GENOMIC DNA]</scope>
    <source>
        <strain evidence="17 18">ALL</strain>
    </source>
</reference>
<keyword evidence="4" id="KW-0678">Repressor</keyword>
<dbReference type="Pfam" id="PF02148">
    <property type="entry name" value="zf-UBP"/>
    <property type="match status" value="1"/>
</dbReference>
<protein>
    <recommendedName>
        <fullName evidence="16">UBP-type domain-containing protein</fullName>
    </recommendedName>
</protein>
<dbReference type="GO" id="GO:0016787">
    <property type="term" value="F:hydrolase activity"/>
    <property type="evidence" value="ECO:0007669"/>
    <property type="project" value="UniProtKB-KW"/>
</dbReference>
<keyword evidence="5" id="KW-0479">Metal-binding</keyword>
<evidence type="ECO:0000256" key="11">
    <source>
        <dbReference type="ARBA" id="ARBA00023015"/>
    </source>
</evidence>
<dbReference type="STRING" id="34508.A0A4U5MDU9"/>
<evidence type="ECO:0000256" key="15">
    <source>
        <dbReference type="SAM" id="MobiDB-lite"/>
    </source>
</evidence>
<reference evidence="17 18" key="1">
    <citation type="journal article" date="2015" name="Genome Biol.">
        <title>Comparative genomics of Steinernema reveals deeply conserved gene regulatory networks.</title>
        <authorList>
            <person name="Dillman A.R."/>
            <person name="Macchietto M."/>
            <person name="Porter C.F."/>
            <person name="Rogers A."/>
            <person name="Williams B."/>
            <person name="Antoshechkin I."/>
            <person name="Lee M.M."/>
            <person name="Goodwin Z."/>
            <person name="Lu X."/>
            <person name="Lewis E.E."/>
            <person name="Goodrich-Blair H."/>
            <person name="Stock S.P."/>
            <person name="Adams B.J."/>
            <person name="Sternberg P.W."/>
            <person name="Mortazavi A."/>
        </authorList>
    </citation>
    <scope>NUCLEOTIDE SEQUENCE [LARGE SCALE GENOMIC DNA]</scope>
    <source>
        <strain evidence="17 18">ALL</strain>
    </source>
</reference>
<keyword evidence="18" id="KW-1185">Reference proteome</keyword>
<gene>
    <name evidence="17" type="ORF">L596_023508</name>
</gene>
<dbReference type="AlphaFoldDB" id="A0A4U5MDU9"/>
<evidence type="ECO:0000256" key="10">
    <source>
        <dbReference type="ARBA" id="ARBA00022853"/>
    </source>
</evidence>
<comment type="caution">
    <text evidence="17">The sequence shown here is derived from an EMBL/GenBank/DDBJ whole genome shotgun (WGS) entry which is preliminary data.</text>
</comment>
<dbReference type="PANTHER" id="PTHR47665:SF1">
    <property type="entry name" value="HISTONE DEACETYLASE-LIKE PROTEIN"/>
    <property type="match status" value="1"/>
</dbReference>
<evidence type="ECO:0000256" key="5">
    <source>
        <dbReference type="ARBA" id="ARBA00022723"/>
    </source>
</evidence>
<evidence type="ECO:0000256" key="8">
    <source>
        <dbReference type="ARBA" id="ARBA00022801"/>
    </source>
</evidence>
<name>A0A4U5MDU9_STECR</name>
<comment type="similarity">
    <text evidence="3">Belongs to the histone deacetylase family. HD type 2 subfamily.</text>
</comment>
<sequence length="140" mass="15031">MISVISGQMSHSDQPGPSCLSTGNENIKPPLFAVHPLPSCPHLETIQSVPETGIDARTPCRFCPNVGENWICLTCYTVHCSRHVNGHGPAHFAGSGHPMALSLADLSVWCYACDSYVHNDCMTPAKRAAHISKFGCDVGE</sequence>
<keyword evidence="8" id="KW-0378">Hydrolase</keyword>
<dbReference type="Gene3D" id="3.30.40.10">
    <property type="entry name" value="Zinc/RING finger domain, C3HC4 (zinc finger)"/>
    <property type="match status" value="1"/>
</dbReference>
<comment type="subcellular location">
    <subcellularLocation>
        <location evidence="2">Nucleus</location>
    </subcellularLocation>
</comment>
<evidence type="ECO:0000256" key="7">
    <source>
        <dbReference type="ARBA" id="ARBA00022771"/>
    </source>
</evidence>
<keyword evidence="11" id="KW-0805">Transcription regulation</keyword>
<dbReference type="SMART" id="SM00290">
    <property type="entry name" value="ZnF_UBP"/>
    <property type="match status" value="1"/>
</dbReference>
<accession>A0A4U5MDU9</accession>
<evidence type="ECO:0000256" key="3">
    <source>
        <dbReference type="ARBA" id="ARBA00007738"/>
    </source>
</evidence>
<evidence type="ECO:0000256" key="13">
    <source>
        <dbReference type="ARBA" id="ARBA00023242"/>
    </source>
</evidence>
<evidence type="ECO:0000256" key="6">
    <source>
        <dbReference type="ARBA" id="ARBA00022737"/>
    </source>
</evidence>
<feature type="domain" description="UBP-type" evidence="16">
    <location>
        <begin position="38"/>
        <end position="138"/>
    </location>
</feature>
<dbReference type="GO" id="GO:0008270">
    <property type="term" value="F:zinc ion binding"/>
    <property type="evidence" value="ECO:0007669"/>
    <property type="project" value="UniProtKB-KW"/>
</dbReference>
<dbReference type="GO" id="GO:0005634">
    <property type="term" value="C:nucleus"/>
    <property type="evidence" value="ECO:0007669"/>
    <property type="project" value="UniProtKB-SubCell"/>
</dbReference>
<dbReference type="OrthoDB" id="424012at2759"/>
<keyword evidence="10" id="KW-0156">Chromatin regulator</keyword>
<dbReference type="EMBL" id="AZBU02000008">
    <property type="protein sequence ID" value="TKR67340.1"/>
    <property type="molecule type" value="Genomic_DNA"/>
</dbReference>
<evidence type="ECO:0000256" key="2">
    <source>
        <dbReference type="ARBA" id="ARBA00004123"/>
    </source>
</evidence>
<evidence type="ECO:0000259" key="16">
    <source>
        <dbReference type="PROSITE" id="PS50271"/>
    </source>
</evidence>
<keyword evidence="9" id="KW-0862">Zinc</keyword>
<evidence type="ECO:0000256" key="14">
    <source>
        <dbReference type="PROSITE-ProRule" id="PRU00502"/>
    </source>
</evidence>
<evidence type="ECO:0000313" key="18">
    <source>
        <dbReference type="Proteomes" id="UP000298663"/>
    </source>
</evidence>
<dbReference type="GO" id="GO:0006325">
    <property type="term" value="P:chromatin organization"/>
    <property type="evidence" value="ECO:0007669"/>
    <property type="project" value="UniProtKB-KW"/>
</dbReference>
<dbReference type="SUPFAM" id="SSF57850">
    <property type="entry name" value="RING/U-box"/>
    <property type="match status" value="1"/>
</dbReference>
<keyword evidence="7 14" id="KW-0863">Zinc-finger</keyword>